<feature type="domain" description="DUF6533" evidence="2">
    <location>
        <begin position="16"/>
        <end position="59"/>
    </location>
</feature>
<dbReference type="Proteomes" id="UP000015241">
    <property type="component" value="Unassembled WGS sequence"/>
</dbReference>
<evidence type="ECO:0000259" key="2">
    <source>
        <dbReference type="Pfam" id="PF20151"/>
    </source>
</evidence>
<dbReference type="OrthoDB" id="3038503at2759"/>
<feature type="transmembrane region" description="Helical" evidence="1">
    <location>
        <begin position="141"/>
        <end position="165"/>
    </location>
</feature>
<dbReference type="InParanoid" id="S8DQR9"/>
<proteinExistence type="predicted"/>
<organism evidence="3 4">
    <name type="scientific">Fomitopsis schrenkii</name>
    <name type="common">Brown rot fungus</name>
    <dbReference type="NCBI Taxonomy" id="2126942"/>
    <lineage>
        <taxon>Eukaryota</taxon>
        <taxon>Fungi</taxon>
        <taxon>Dikarya</taxon>
        <taxon>Basidiomycota</taxon>
        <taxon>Agaricomycotina</taxon>
        <taxon>Agaricomycetes</taxon>
        <taxon>Polyporales</taxon>
        <taxon>Fomitopsis</taxon>
    </lineage>
</organism>
<evidence type="ECO:0000256" key="1">
    <source>
        <dbReference type="SAM" id="Phobius"/>
    </source>
</evidence>
<feature type="transmembrane region" description="Helical" evidence="1">
    <location>
        <begin position="174"/>
        <end position="194"/>
    </location>
</feature>
<dbReference type="InterPro" id="IPR045340">
    <property type="entry name" value="DUF6533"/>
</dbReference>
<keyword evidence="1" id="KW-0472">Membrane</keyword>
<keyword evidence="1" id="KW-0812">Transmembrane</keyword>
<dbReference type="EMBL" id="KE504267">
    <property type="protein sequence ID" value="EPS93578.1"/>
    <property type="molecule type" value="Genomic_DNA"/>
</dbReference>
<feature type="transmembrane region" description="Helical" evidence="1">
    <location>
        <begin position="45"/>
        <end position="65"/>
    </location>
</feature>
<gene>
    <name evidence="3" type="ORF">FOMPIDRAFT_1020499</name>
</gene>
<keyword evidence="4" id="KW-1185">Reference proteome</keyword>
<feature type="transmembrane region" description="Helical" evidence="1">
    <location>
        <begin position="12"/>
        <end position="33"/>
    </location>
</feature>
<accession>S8DQR9</accession>
<dbReference type="Pfam" id="PF20151">
    <property type="entry name" value="DUF6533"/>
    <property type="match status" value="1"/>
</dbReference>
<evidence type="ECO:0000313" key="4">
    <source>
        <dbReference type="Proteomes" id="UP000015241"/>
    </source>
</evidence>
<dbReference type="AlphaFoldDB" id="S8DQR9"/>
<sequence length="259" mass="28351">MSDVQAIVNAQFTQNCCYVAALCCFIFDFCITLDRQIEFMWKRKLSVPSLLFFVLQVATFCYYGSWLGVQFTNDCLYRRALPLILMFDSFIRGFALDQFNGVSVMFFNLVVAAVASLRVYALNGRDWKMPAVVAVLLLVEFGANIYIAATATVTFTAQLVCIVAVHNPAAVNKLSITSIATAIPGHFLVLLVTWRCTYQVKRLADAVGEQASVTALLLRDELVPPINGGISRSTGFGGSIAAPGDAEDDLLRDGAIDCE</sequence>
<evidence type="ECO:0000313" key="3">
    <source>
        <dbReference type="EMBL" id="EPS93578.1"/>
    </source>
</evidence>
<reference evidence="3 4" key="1">
    <citation type="journal article" date="2012" name="Science">
        <title>The Paleozoic origin of enzymatic lignin decomposition reconstructed from 31 fungal genomes.</title>
        <authorList>
            <person name="Floudas D."/>
            <person name="Binder M."/>
            <person name="Riley R."/>
            <person name="Barry K."/>
            <person name="Blanchette R.A."/>
            <person name="Henrissat B."/>
            <person name="Martinez A.T."/>
            <person name="Otillar R."/>
            <person name="Spatafora J.W."/>
            <person name="Yadav J.S."/>
            <person name="Aerts A."/>
            <person name="Benoit I."/>
            <person name="Boyd A."/>
            <person name="Carlson A."/>
            <person name="Copeland A."/>
            <person name="Coutinho P.M."/>
            <person name="de Vries R.P."/>
            <person name="Ferreira P."/>
            <person name="Findley K."/>
            <person name="Foster B."/>
            <person name="Gaskell J."/>
            <person name="Glotzer D."/>
            <person name="Gorecki P."/>
            <person name="Heitman J."/>
            <person name="Hesse C."/>
            <person name="Hori C."/>
            <person name="Igarashi K."/>
            <person name="Jurgens J.A."/>
            <person name="Kallen N."/>
            <person name="Kersten P."/>
            <person name="Kohler A."/>
            <person name="Kuees U."/>
            <person name="Kumar T.K.A."/>
            <person name="Kuo A."/>
            <person name="LaButti K."/>
            <person name="Larrondo L.F."/>
            <person name="Lindquist E."/>
            <person name="Ling A."/>
            <person name="Lombard V."/>
            <person name="Lucas S."/>
            <person name="Lundell T."/>
            <person name="Martin R."/>
            <person name="McLaughlin D.J."/>
            <person name="Morgenstern I."/>
            <person name="Morin E."/>
            <person name="Murat C."/>
            <person name="Nagy L.G."/>
            <person name="Nolan M."/>
            <person name="Ohm R.A."/>
            <person name="Patyshakuliyeva A."/>
            <person name="Rokas A."/>
            <person name="Ruiz-Duenas F.J."/>
            <person name="Sabat G."/>
            <person name="Salamov A."/>
            <person name="Samejima M."/>
            <person name="Schmutz J."/>
            <person name="Slot J.C."/>
            <person name="St John F."/>
            <person name="Stenlid J."/>
            <person name="Sun H."/>
            <person name="Sun S."/>
            <person name="Syed K."/>
            <person name="Tsang A."/>
            <person name="Wiebenga A."/>
            <person name="Young D."/>
            <person name="Pisabarro A."/>
            <person name="Eastwood D.C."/>
            <person name="Martin F."/>
            <person name="Cullen D."/>
            <person name="Grigoriev I.V."/>
            <person name="Hibbett D.S."/>
        </authorList>
    </citation>
    <scope>NUCLEOTIDE SEQUENCE</scope>
    <source>
        <strain evidence="4">FP-58527</strain>
    </source>
</reference>
<keyword evidence="1" id="KW-1133">Transmembrane helix</keyword>
<name>S8DQR9_FOMSC</name>
<protein>
    <recommendedName>
        <fullName evidence="2">DUF6533 domain-containing protein</fullName>
    </recommendedName>
</protein>
<dbReference type="HOGENOM" id="CLU_1073766_0_0_1"/>
<feature type="transmembrane region" description="Helical" evidence="1">
    <location>
        <begin position="102"/>
        <end position="121"/>
    </location>
</feature>